<dbReference type="AlphaFoldDB" id="A0A2T0LUR8"/>
<evidence type="ECO:0000313" key="2">
    <source>
        <dbReference type="Proteomes" id="UP000238362"/>
    </source>
</evidence>
<keyword evidence="2" id="KW-1185">Reference proteome</keyword>
<organism evidence="1 2">
    <name type="scientific">Prauserella shujinwangii</name>
    <dbReference type="NCBI Taxonomy" id="1453103"/>
    <lineage>
        <taxon>Bacteria</taxon>
        <taxon>Bacillati</taxon>
        <taxon>Actinomycetota</taxon>
        <taxon>Actinomycetes</taxon>
        <taxon>Pseudonocardiales</taxon>
        <taxon>Pseudonocardiaceae</taxon>
        <taxon>Prauserella</taxon>
    </lineage>
</organism>
<dbReference type="OrthoDB" id="3190646at2"/>
<dbReference type="RefSeq" id="WP_106179076.1">
    <property type="nucleotide sequence ID" value="NZ_PVNH01000005.1"/>
</dbReference>
<sequence>MRVAVAQLPAMRDSTDKVFTTDNAVIMLDATTADVPAAVPADAYADRLGRALRDALNAAPDDDLHDILADAIGRTATDLRLTPGQSPSSAVSIVRETDDRLDVLVLGGNTVVLPDEVITDDRLTALDLAADRTYRERLAAGAGYDDEHRALLAELHTQQAERRNRDDGFWIAEADPGAAEHAVHSSRSLVDARWAVLATTGAYETLYHLGLDDWRNLLEADPTELNTLLHDCETWEAHADPDAAELPRAERHADKSIAVVSFAR</sequence>
<dbReference type="EMBL" id="PVNH01000005">
    <property type="protein sequence ID" value="PRX47574.1"/>
    <property type="molecule type" value="Genomic_DNA"/>
</dbReference>
<protein>
    <recommendedName>
        <fullName evidence="3">Protein phosphatase 2C-like protein</fullName>
    </recommendedName>
</protein>
<evidence type="ECO:0000313" key="1">
    <source>
        <dbReference type="EMBL" id="PRX47574.1"/>
    </source>
</evidence>
<comment type="caution">
    <text evidence="1">The sequence shown here is derived from an EMBL/GenBank/DDBJ whole genome shotgun (WGS) entry which is preliminary data.</text>
</comment>
<dbReference type="Proteomes" id="UP000238362">
    <property type="component" value="Unassembled WGS sequence"/>
</dbReference>
<proteinExistence type="predicted"/>
<evidence type="ECO:0008006" key="3">
    <source>
        <dbReference type="Google" id="ProtNLM"/>
    </source>
</evidence>
<name>A0A2T0LUR8_9PSEU</name>
<accession>A0A2T0LUR8</accession>
<reference evidence="1 2" key="1">
    <citation type="submission" date="2018-03" db="EMBL/GenBank/DDBJ databases">
        <title>Genomic Encyclopedia of Type Strains, Phase III (KMG-III): the genomes of soil and plant-associated and newly described type strains.</title>
        <authorList>
            <person name="Whitman W."/>
        </authorList>
    </citation>
    <scope>NUCLEOTIDE SEQUENCE [LARGE SCALE GENOMIC DNA]</scope>
    <source>
        <strain evidence="1 2">CGMCC 4.7125</strain>
    </source>
</reference>
<gene>
    <name evidence="1" type="ORF">B0I33_105153</name>
</gene>